<feature type="transmembrane region" description="Helical" evidence="8">
    <location>
        <begin position="102"/>
        <end position="124"/>
    </location>
</feature>
<dbReference type="Pfam" id="PF00892">
    <property type="entry name" value="EamA"/>
    <property type="match status" value="1"/>
</dbReference>
<proteinExistence type="inferred from homology"/>
<protein>
    <submittedName>
        <fullName evidence="10">Chemotaxis protein</fullName>
    </submittedName>
</protein>
<reference evidence="10 11" key="1">
    <citation type="submission" date="2016-01" db="EMBL/GenBank/DDBJ databases">
        <title>Annotation of Pseudomonas oryzihabitans USDA-ARS-USMARC-56511.</title>
        <authorList>
            <person name="Harhay G.P."/>
            <person name="Harhay D.M."/>
            <person name="Smith T.P.L."/>
            <person name="Bono J.L."/>
            <person name="Heaton M.P."/>
            <person name="Clawson M.L."/>
            <person name="Chitko-Mckown C.G."/>
            <person name="Capik S.F."/>
            <person name="DeDonder K.D."/>
            <person name="Apley M.D."/>
            <person name="Lubbers B.V."/>
            <person name="White B.J."/>
            <person name="Larson R.L."/>
        </authorList>
    </citation>
    <scope>NUCLEOTIDE SEQUENCE [LARGE SCALE GENOMIC DNA]</scope>
    <source>
        <strain evidence="10 11">USDA-ARS-USMARC-56511</strain>
    </source>
</reference>
<feature type="transmembrane region" description="Helical" evidence="8">
    <location>
        <begin position="9"/>
        <end position="28"/>
    </location>
</feature>
<dbReference type="InterPro" id="IPR037185">
    <property type="entry name" value="EmrE-like"/>
</dbReference>
<evidence type="ECO:0000256" key="7">
    <source>
        <dbReference type="ARBA" id="ARBA00023136"/>
    </source>
</evidence>
<evidence type="ECO:0000256" key="4">
    <source>
        <dbReference type="ARBA" id="ARBA00022475"/>
    </source>
</evidence>
<keyword evidence="7 8" id="KW-0472">Membrane</keyword>
<dbReference type="RefSeq" id="WP_059315309.1">
    <property type="nucleotide sequence ID" value="NZ_CP013987.1"/>
</dbReference>
<evidence type="ECO:0000256" key="1">
    <source>
        <dbReference type="ARBA" id="ARBA00004651"/>
    </source>
</evidence>
<dbReference type="InterPro" id="IPR000620">
    <property type="entry name" value="EamA_dom"/>
</dbReference>
<feature type="transmembrane region" description="Helical" evidence="8">
    <location>
        <begin position="239"/>
        <end position="262"/>
    </location>
</feature>
<keyword evidence="3" id="KW-0813">Transport</keyword>
<gene>
    <name evidence="10" type="ORF">APT59_13405</name>
</gene>
<dbReference type="GO" id="GO:0005886">
    <property type="term" value="C:plasma membrane"/>
    <property type="evidence" value="ECO:0007669"/>
    <property type="project" value="UniProtKB-SubCell"/>
</dbReference>
<dbReference type="AlphaFoldDB" id="A0A0U4X168"/>
<evidence type="ECO:0000259" key="9">
    <source>
        <dbReference type="Pfam" id="PF00892"/>
    </source>
</evidence>
<dbReference type="Proteomes" id="UP000064137">
    <property type="component" value="Chromosome"/>
</dbReference>
<evidence type="ECO:0000256" key="6">
    <source>
        <dbReference type="ARBA" id="ARBA00022989"/>
    </source>
</evidence>
<accession>A0A0U4X168</accession>
<name>A0A0U4X168_9PSED</name>
<dbReference type="KEGG" id="por:APT59_13405"/>
<feature type="transmembrane region" description="Helical" evidence="8">
    <location>
        <begin position="212"/>
        <end position="232"/>
    </location>
</feature>
<dbReference type="NCBIfam" id="TIGR00688">
    <property type="entry name" value="rarD"/>
    <property type="match status" value="1"/>
</dbReference>
<feature type="domain" description="EamA" evidence="9">
    <location>
        <begin position="7"/>
        <end position="144"/>
    </location>
</feature>
<feature type="transmembrane region" description="Helical" evidence="8">
    <location>
        <begin position="75"/>
        <end position="96"/>
    </location>
</feature>
<keyword evidence="4" id="KW-1003">Cell membrane</keyword>
<feature type="transmembrane region" description="Helical" evidence="8">
    <location>
        <begin position="34"/>
        <end position="55"/>
    </location>
</feature>
<keyword evidence="6 8" id="KW-1133">Transmembrane helix</keyword>
<dbReference type="OrthoDB" id="3250831at2"/>
<sequence length="302" mass="33202">MNVLSGKGLGLSVLSSVLFALMPVYFVWLAPLDGLQVVALRVVWSLPMVLLLVVVLREGKALLATLKRLVREPRLCLAIPAAALLMGIQWWVFVWATMNGEAMAMSLGYFLLPLAIVLTGRLVYGERLRPLQRLAVGCALLGVINEVWVTGALSWVSLLPVVGYPPYFVLRRWMAVDALSGFVLEMCCLLPFALLALHWFSPSLILQQTPWLWALLPGLGLLSAIAFAAMLASSRMLPLSLFGILSYVEPALLVFVALYVLGEQLPEGAIWTYGPIWLAVAWVCLDSARLLRKQLRRAPAAP</sequence>
<comment type="similarity">
    <text evidence="2">Belongs to the EamA transporter family.</text>
</comment>
<dbReference type="EMBL" id="CP013987">
    <property type="protein sequence ID" value="ALZ85140.1"/>
    <property type="molecule type" value="Genomic_DNA"/>
</dbReference>
<evidence type="ECO:0000256" key="8">
    <source>
        <dbReference type="SAM" id="Phobius"/>
    </source>
</evidence>
<dbReference type="SUPFAM" id="SSF103481">
    <property type="entry name" value="Multidrug resistance efflux transporter EmrE"/>
    <property type="match status" value="1"/>
</dbReference>
<evidence type="ECO:0000256" key="2">
    <source>
        <dbReference type="ARBA" id="ARBA00007362"/>
    </source>
</evidence>
<evidence type="ECO:0000256" key="3">
    <source>
        <dbReference type="ARBA" id="ARBA00022448"/>
    </source>
</evidence>
<comment type="subcellular location">
    <subcellularLocation>
        <location evidence="1">Cell membrane</location>
        <topology evidence="1">Multi-pass membrane protein</topology>
    </subcellularLocation>
</comment>
<feature type="transmembrane region" description="Helical" evidence="8">
    <location>
        <begin position="182"/>
        <end position="200"/>
    </location>
</feature>
<keyword evidence="5 8" id="KW-0812">Transmembrane</keyword>
<organism evidence="10 11">
    <name type="scientific">Pseudomonas oryzihabitans</name>
    <dbReference type="NCBI Taxonomy" id="47885"/>
    <lineage>
        <taxon>Bacteria</taxon>
        <taxon>Pseudomonadati</taxon>
        <taxon>Pseudomonadota</taxon>
        <taxon>Gammaproteobacteria</taxon>
        <taxon>Pseudomonadales</taxon>
        <taxon>Pseudomonadaceae</taxon>
        <taxon>Pseudomonas</taxon>
    </lineage>
</organism>
<dbReference type="InterPro" id="IPR004626">
    <property type="entry name" value="RarD"/>
</dbReference>
<evidence type="ECO:0000256" key="5">
    <source>
        <dbReference type="ARBA" id="ARBA00022692"/>
    </source>
</evidence>
<evidence type="ECO:0000313" key="11">
    <source>
        <dbReference type="Proteomes" id="UP000064137"/>
    </source>
</evidence>
<evidence type="ECO:0000313" key="10">
    <source>
        <dbReference type="EMBL" id="ALZ85140.1"/>
    </source>
</evidence>
<feature type="transmembrane region" description="Helical" evidence="8">
    <location>
        <begin position="268"/>
        <end position="288"/>
    </location>
</feature>